<name>A0A3S0I8D3_9BACL</name>
<dbReference type="InterPro" id="IPR013538">
    <property type="entry name" value="ASHA1/2-like_C"/>
</dbReference>
<evidence type="ECO:0000259" key="2">
    <source>
        <dbReference type="Pfam" id="PF08327"/>
    </source>
</evidence>
<protein>
    <submittedName>
        <fullName evidence="3">SRPBCC family protein</fullName>
    </submittedName>
</protein>
<comment type="caution">
    <text evidence="3">The sequence shown here is derived from an EMBL/GenBank/DDBJ whole genome shotgun (WGS) entry which is preliminary data.</text>
</comment>
<dbReference type="OrthoDB" id="9803476at2"/>
<dbReference type="Gene3D" id="3.30.530.20">
    <property type="match status" value="1"/>
</dbReference>
<gene>
    <name evidence="3" type="ORF">EJQ19_23100</name>
</gene>
<keyword evidence="4" id="KW-1185">Reference proteome</keyword>
<proteinExistence type="inferred from homology"/>
<dbReference type="Pfam" id="PF08327">
    <property type="entry name" value="AHSA1"/>
    <property type="match status" value="1"/>
</dbReference>
<evidence type="ECO:0000256" key="1">
    <source>
        <dbReference type="ARBA" id="ARBA00006817"/>
    </source>
</evidence>
<dbReference type="InterPro" id="IPR023393">
    <property type="entry name" value="START-like_dom_sf"/>
</dbReference>
<sequence>MAPLAVIIQTDQGYAARFERLLPQKAAQVWAALTEDAALAVWMPNLKTGELGSGGSMLFDMKDGTSPLIEMSITDFVQGEVLEFEWGAGRVRFHVQPVAEGTRLELLEYVGEWTAHTPKDLAGWHVCLDLLANQLADEPRTFPQEEWEQWYEAYQAISKGL</sequence>
<dbReference type="Proteomes" id="UP000276128">
    <property type="component" value="Unassembled WGS sequence"/>
</dbReference>
<dbReference type="RefSeq" id="WP_126143596.1">
    <property type="nucleotide sequence ID" value="NZ_RXHU01000074.1"/>
</dbReference>
<feature type="domain" description="Activator of Hsp90 ATPase homologue 1/2-like C-terminal" evidence="2">
    <location>
        <begin position="26"/>
        <end position="133"/>
    </location>
</feature>
<organism evidence="3 4">
    <name type="scientific">Paenibacillus whitsoniae</name>
    <dbReference type="NCBI Taxonomy" id="2496558"/>
    <lineage>
        <taxon>Bacteria</taxon>
        <taxon>Bacillati</taxon>
        <taxon>Bacillota</taxon>
        <taxon>Bacilli</taxon>
        <taxon>Bacillales</taxon>
        <taxon>Paenibacillaceae</taxon>
        <taxon>Paenibacillus</taxon>
    </lineage>
</organism>
<dbReference type="CDD" id="cd08899">
    <property type="entry name" value="SRPBCC_CalC_Aha1-like_6"/>
    <property type="match status" value="1"/>
</dbReference>
<evidence type="ECO:0000313" key="4">
    <source>
        <dbReference type="Proteomes" id="UP000276128"/>
    </source>
</evidence>
<evidence type="ECO:0000313" key="3">
    <source>
        <dbReference type="EMBL" id="RTE06471.1"/>
    </source>
</evidence>
<comment type="similarity">
    <text evidence="1">Belongs to the AHA1 family.</text>
</comment>
<accession>A0A3S0I8D3</accession>
<dbReference type="AlphaFoldDB" id="A0A3S0I8D3"/>
<dbReference type="SUPFAM" id="SSF55961">
    <property type="entry name" value="Bet v1-like"/>
    <property type="match status" value="1"/>
</dbReference>
<reference evidence="3 4" key="1">
    <citation type="submission" date="2018-12" db="EMBL/GenBank/DDBJ databases">
        <title>Bacillus ochoae sp. nov., Paenibacillus whitsoniae sp. nov., Paenibacillus spiritus sp. nov. Isolated from the Mars Exploration Rover during spacecraft assembly.</title>
        <authorList>
            <person name="Seuylemezian A."/>
            <person name="Vaishampayan P."/>
        </authorList>
    </citation>
    <scope>NUCLEOTIDE SEQUENCE [LARGE SCALE GENOMIC DNA]</scope>
    <source>
        <strain evidence="3 4">MER 54</strain>
    </source>
</reference>
<dbReference type="EMBL" id="RXHU01000074">
    <property type="protein sequence ID" value="RTE06471.1"/>
    <property type="molecule type" value="Genomic_DNA"/>
</dbReference>